<comment type="catalytic activity">
    <reaction evidence="1">
        <text>ATP + protein L-histidine = ADP + protein N-phospho-L-histidine.</text>
        <dbReference type="EC" id="2.7.13.3"/>
    </reaction>
</comment>
<dbReference type="SUPFAM" id="SSF158472">
    <property type="entry name" value="HAMP domain-like"/>
    <property type="match status" value="1"/>
</dbReference>
<reference evidence="14" key="1">
    <citation type="journal article" date="2014" name="Int. J. Syst. Evol. Microbiol.">
        <title>Complete genome sequence of Corynebacterium casei LMG S-19264T (=DSM 44701T), isolated from a smear-ripened cheese.</title>
        <authorList>
            <consortium name="US DOE Joint Genome Institute (JGI-PGF)"/>
            <person name="Walter F."/>
            <person name="Albersmeier A."/>
            <person name="Kalinowski J."/>
            <person name="Ruckert C."/>
        </authorList>
    </citation>
    <scope>NUCLEOTIDE SEQUENCE</scope>
    <source>
        <strain evidence="14">CGMCC 4.7679</strain>
    </source>
</reference>
<evidence type="ECO:0000256" key="11">
    <source>
        <dbReference type="SAM" id="Phobius"/>
    </source>
</evidence>
<evidence type="ECO:0000259" key="13">
    <source>
        <dbReference type="PROSITE" id="PS50885"/>
    </source>
</evidence>
<organism evidence="14 15">
    <name type="scientific">Amycolatopsis bartoniae</name>
    <dbReference type="NCBI Taxonomy" id="941986"/>
    <lineage>
        <taxon>Bacteria</taxon>
        <taxon>Bacillati</taxon>
        <taxon>Actinomycetota</taxon>
        <taxon>Actinomycetes</taxon>
        <taxon>Pseudonocardiales</taxon>
        <taxon>Pseudonocardiaceae</taxon>
        <taxon>Amycolatopsis</taxon>
    </lineage>
</organism>
<dbReference type="RefSeq" id="WP_229880969.1">
    <property type="nucleotide sequence ID" value="NZ_BNAV01000006.1"/>
</dbReference>
<dbReference type="GO" id="GO:0005886">
    <property type="term" value="C:plasma membrane"/>
    <property type="evidence" value="ECO:0007669"/>
    <property type="project" value="UniProtKB-SubCell"/>
</dbReference>
<dbReference type="SMART" id="SM00388">
    <property type="entry name" value="HisKA"/>
    <property type="match status" value="1"/>
</dbReference>
<dbReference type="InterPro" id="IPR036097">
    <property type="entry name" value="HisK_dim/P_sf"/>
</dbReference>
<dbReference type="Proteomes" id="UP000658656">
    <property type="component" value="Unassembled WGS sequence"/>
</dbReference>
<accession>A0A8H9J063</accession>
<dbReference type="SUPFAM" id="SSF47384">
    <property type="entry name" value="Homodimeric domain of signal transducing histidine kinase"/>
    <property type="match status" value="1"/>
</dbReference>
<feature type="transmembrane region" description="Helical" evidence="11">
    <location>
        <begin position="20"/>
        <end position="40"/>
    </location>
</feature>
<dbReference type="InterPro" id="IPR004358">
    <property type="entry name" value="Sig_transdc_His_kin-like_C"/>
</dbReference>
<dbReference type="InterPro" id="IPR003660">
    <property type="entry name" value="HAMP_dom"/>
</dbReference>
<keyword evidence="10 11" id="KW-0472">Membrane</keyword>
<evidence type="ECO:0000256" key="7">
    <source>
        <dbReference type="ARBA" id="ARBA00022777"/>
    </source>
</evidence>
<evidence type="ECO:0000256" key="9">
    <source>
        <dbReference type="ARBA" id="ARBA00023012"/>
    </source>
</evidence>
<dbReference type="SUPFAM" id="SSF55874">
    <property type="entry name" value="ATPase domain of HSP90 chaperone/DNA topoisomerase II/histidine kinase"/>
    <property type="match status" value="1"/>
</dbReference>
<keyword evidence="15" id="KW-1185">Reference proteome</keyword>
<gene>
    <name evidence="14" type="ORF">GCM10017566_43350</name>
</gene>
<feature type="domain" description="HAMP" evidence="13">
    <location>
        <begin position="104"/>
        <end position="157"/>
    </location>
</feature>
<keyword evidence="8 11" id="KW-1133">Transmembrane helix</keyword>
<dbReference type="PANTHER" id="PTHR45436">
    <property type="entry name" value="SENSOR HISTIDINE KINASE YKOH"/>
    <property type="match status" value="1"/>
</dbReference>
<comment type="subcellular location">
    <subcellularLocation>
        <location evidence="2">Cell membrane</location>
    </subcellularLocation>
</comment>
<comment type="caution">
    <text evidence="14">The sequence shown here is derived from an EMBL/GenBank/DDBJ whole genome shotgun (WGS) entry which is preliminary data.</text>
</comment>
<dbReference type="CDD" id="cd00082">
    <property type="entry name" value="HisKA"/>
    <property type="match status" value="1"/>
</dbReference>
<evidence type="ECO:0000313" key="14">
    <source>
        <dbReference type="EMBL" id="GHF65147.1"/>
    </source>
</evidence>
<feature type="transmembrane region" description="Helical" evidence="11">
    <location>
        <begin position="80"/>
        <end position="102"/>
    </location>
</feature>
<sequence>MSPRGALPPVNSLRARITLLATGLAAGVSLVLLWLAWTLVGDAVAAVPELPPGTAVRVDGVDVDASALAAHMRDHARDKVLLFGSIAFLCVVAATAILAWTFTSRVLRPLREITGTAQRLSIESLGERIGEVDSKGELAELAHTFDAMLDRLQAAFEAQRHFVANASHELRTPLSVIRTELDVTLSDPDADTAELRRMANVVRDATERAGQLVNSLLLLARTDGAGLAVDEPTDLVTLVSSAWRAVRGEADQRGIQAKFATAPAPVHGDPALLERIAGNLLENAVRHNVEHGWLEVTTEAGERWSTLRVRSSGGLVDRATVAELFEPFRRAGVARTARTGAGLGLSIVRAAVEAHGGRVSAEPVVGGGLSVTVRLPSGDARP</sequence>
<dbReference type="Pfam" id="PF00512">
    <property type="entry name" value="HisKA"/>
    <property type="match status" value="1"/>
</dbReference>
<protein>
    <recommendedName>
        <fullName evidence="3">histidine kinase</fullName>
        <ecNumber evidence="3">2.7.13.3</ecNumber>
    </recommendedName>
</protein>
<feature type="domain" description="Histidine kinase" evidence="12">
    <location>
        <begin position="165"/>
        <end position="379"/>
    </location>
</feature>
<dbReference type="Pfam" id="PF00672">
    <property type="entry name" value="HAMP"/>
    <property type="match status" value="1"/>
</dbReference>
<dbReference type="Pfam" id="PF02518">
    <property type="entry name" value="HATPase_c"/>
    <property type="match status" value="1"/>
</dbReference>
<dbReference type="PRINTS" id="PR00344">
    <property type="entry name" value="BCTRLSENSOR"/>
</dbReference>
<dbReference type="FunFam" id="1.10.287.130:FF:000001">
    <property type="entry name" value="Two-component sensor histidine kinase"/>
    <property type="match status" value="1"/>
</dbReference>
<evidence type="ECO:0000256" key="5">
    <source>
        <dbReference type="ARBA" id="ARBA00022679"/>
    </source>
</evidence>
<evidence type="ECO:0000256" key="2">
    <source>
        <dbReference type="ARBA" id="ARBA00004236"/>
    </source>
</evidence>
<dbReference type="InterPro" id="IPR005467">
    <property type="entry name" value="His_kinase_dom"/>
</dbReference>
<dbReference type="EMBL" id="BNAV01000006">
    <property type="protein sequence ID" value="GHF65147.1"/>
    <property type="molecule type" value="Genomic_DNA"/>
</dbReference>
<keyword evidence="9" id="KW-0902">Two-component regulatory system</keyword>
<dbReference type="CDD" id="cd06225">
    <property type="entry name" value="HAMP"/>
    <property type="match status" value="1"/>
</dbReference>
<dbReference type="Gene3D" id="6.10.340.10">
    <property type="match status" value="1"/>
</dbReference>
<dbReference type="CDD" id="cd00075">
    <property type="entry name" value="HATPase"/>
    <property type="match status" value="1"/>
</dbReference>
<name>A0A8H9J063_9PSEU</name>
<dbReference type="EC" id="2.7.13.3" evidence="3"/>
<evidence type="ECO:0000256" key="3">
    <source>
        <dbReference type="ARBA" id="ARBA00012438"/>
    </source>
</evidence>
<evidence type="ECO:0000256" key="6">
    <source>
        <dbReference type="ARBA" id="ARBA00022692"/>
    </source>
</evidence>
<dbReference type="AlphaFoldDB" id="A0A8H9J063"/>
<dbReference type="Gene3D" id="3.30.565.10">
    <property type="entry name" value="Histidine kinase-like ATPase, C-terminal domain"/>
    <property type="match status" value="1"/>
</dbReference>
<keyword evidence="7 14" id="KW-0418">Kinase</keyword>
<evidence type="ECO:0000313" key="15">
    <source>
        <dbReference type="Proteomes" id="UP000658656"/>
    </source>
</evidence>
<dbReference type="PROSITE" id="PS50109">
    <property type="entry name" value="HIS_KIN"/>
    <property type="match status" value="1"/>
</dbReference>
<reference evidence="14" key="2">
    <citation type="submission" date="2020-09" db="EMBL/GenBank/DDBJ databases">
        <authorList>
            <person name="Sun Q."/>
            <person name="Zhou Y."/>
        </authorList>
    </citation>
    <scope>NUCLEOTIDE SEQUENCE</scope>
    <source>
        <strain evidence="14">CGMCC 4.7679</strain>
    </source>
</reference>
<dbReference type="SMART" id="SM00387">
    <property type="entry name" value="HATPase_c"/>
    <property type="match status" value="1"/>
</dbReference>
<proteinExistence type="predicted"/>
<dbReference type="PANTHER" id="PTHR45436:SF5">
    <property type="entry name" value="SENSOR HISTIDINE KINASE TRCS"/>
    <property type="match status" value="1"/>
</dbReference>
<dbReference type="SMART" id="SM00304">
    <property type="entry name" value="HAMP"/>
    <property type="match status" value="1"/>
</dbReference>
<keyword evidence="6 11" id="KW-0812">Transmembrane</keyword>
<keyword evidence="4" id="KW-0597">Phosphoprotein</keyword>
<dbReference type="PROSITE" id="PS50885">
    <property type="entry name" value="HAMP"/>
    <property type="match status" value="1"/>
</dbReference>
<dbReference type="Gene3D" id="1.10.287.130">
    <property type="match status" value="1"/>
</dbReference>
<dbReference type="InterPro" id="IPR003661">
    <property type="entry name" value="HisK_dim/P_dom"/>
</dbReference>
<keyword evidence="5" id="KW-0808">Transferase</keyword>
<evidence type="ECO:0000256" key="1">
    <source>
        <dbReference type="ARBA" id="ARBA00000085"/>
    </source>
</evidence>
<evidence type="ECO:0000259" key="12">
    <source>
        <dbReference type="PROSITE" id="PS50109"/>
    </source>
</evidence>
<dbReference type="InterPro" id="IPR003594">
    <property type="entry name" value="HATPase_dom"/>
</dbReference>
<evidence type="ECO:0000256" key="8">
    <source>
        <dbReference type="ARBA" id="ARBA00022989"/>
    </source>
</evidence>
<evidence type="ECO:0000256" key="4">
    <source>
        <dbReference type="ARBA" id="ARBA00022553"/>
    </source>
</evidence>
<evidence type="ECO:0000256" key="10">
    <source>
        <dbReference type="ARBA" id="ARBA00023136"/>
    </source>
</evidence>
<dbReference type="InterPro" id="IPR050428">
    <property type="entry name" value="TCS_sensor_his_kinase"/>
</dbReference>
<dbReference type="InterPro" id="IPR036890">
    <property type="entry name" value="HATPase_C_sf"/>
</dbReference>
<dbReference type="GO" id="GO:0000155">
    <property type="term" value="F:phosphorelay sensor kinase activity"/>
    <property type="evidence" value="ECO:0007669"/>
    <property type="project" value="InterPro"/>
</dbReference>